<keyword evidence="3" id="KW-0808">Transferase</keyword>
<keyword evidence="4" id="KW-1185">Reference proteome</keyword>
<feature type="transmembrane region" description="Helical" evidence="2">
    <location>
        <begin position="540"/>
        <end position="561"/>
    </location>
</feature>
<feature type="region of interest" description="Disordered" evidence="1">
    <location>
        <begin position="1"/>
        <end position="38"/>
    </location>
</feature>
<feature type="transmembrane region" description="Helical" evidence="2">
    <location>
        <begin position="321"/>
        <end position="344"/>
    </location>
</feature>
<dbReference type="EMBL" id="WLZY01000003">
    <property type="protein sequence ID" value="NDL57404.1"/>
    <property type="molecule type" value="Genomic_DNA"/>
</dbReference>
<feature type="transmembrane region" description="Helical" evidence="2">
    <location>
        <begin position="454"/>
        <end position="474"/>
    </location>
</feature>
<reference evidence="3 4" key="1">
    <citation type="submission" date="2019-11" db="EMBL/GenBank/DDBJ databases">
        <authorList>
            <person name="Li X.-J."/>
            <person name="Feng X.-M."/>
        </authorList>
    </citation>
    <scope>NUCLEOTIDE SEQUENCE [LARGE SCALE GENOMIC DNA]</scope>
    <source>
        <strain evidence="3 4">XMNu-373</strain>
    </source>
</reference>
<feature type="transmembrane region" description="Helical" evidence="2">
    <location>
        <begin position="573"/>
        <end position="606"/>
    </location>
</feature>
<gene>
    <name evidence="3" type="ORF">F7O44_10005</name>
</gene>
<evidence type="ECO:0000313" key="3">
    <source>
        <dbReference type="EMBL" id="NDL57404.1"/>
    </source>
</evidence>
<keyword evidence="2" id="KW-1133">Transmembrane helix</keyword>
<dbReference type="Gene3D" id="3.90.550.10">
    <property type="entry name" value="Spore Coat Polysaccharide Biosynthesis Protein SpsA, Chain A"/>
    <property type="match status" value="1"/>
</dbReference>
<keyword evidence="2" id="KW-0472">Membrane</keyword>
<dbReference type="GO" id="GO:0016740">
    <property type="term" value="F:transferase activity"/>
    <property type="evidence" value="ECO:0007669"/>
    <property type="project" value="UniProtKB-KW"/>
</dbReference>
<feature type="region of interest" description="Disordered" evidence="1">
    <location>
        <begin position="421"/>
        <end position="444"/>
    </location>
</feature>
<dbReference type="RefSeq" id="WP_162450119.1">
    <property type="nucleotide sequence ID" value="NZ_WLZY01000003.1"/>
</dbReference>
<evidence type="ECO:0000256" key="2">
    <source>
        <dbReference type="SAM" id="Phobius"/>
    </source>
</evidence>
<dbReference type="InterPro" id="IPR029044">
    <property type="entry name" value="Nucleotide-diphossugar_trans"/>
</dbReference>
<dbReference type="AlphaFoldDB" id="A0A7K3M286"/>
<organism evidence="3 4">
    <name type="scientific">Phytoactinopolyspora mesophila</name>
    <dbReference type="NCBI Taxonomy" id="2650750"/>
    <lineage>
        <taxon>Bacteria</taxon>
        <taxon>Bacillati</taxon>
        <taxon>Actinomycetota</taxon>
        <taxon>Actinomycetes</taxon>
        <taxon>Jiangellales</taxon>
        <taxon>Jiangellaceae</taxon>
        <taxon>Phytoactinopolyspora</taxon>
    </lineage>
</organism>
<evidence type="ECO:0000256" key="1">
    <source>
        <dbReference type="SAM" id="MobiDB-lite"/>
    </source>
</evidence>
<feature type="transmembrane region" description="Helical" evidence="2">
    <location>
        <begin position="720"/>
        <end position="737"/>
    </location>
</feature>
<dbReference type="InterPro" id="IPR050834">
    <property type="entry name" value="Glycosyltransf_2"/>
</dbReference>
<feature type="compositionally biased region" description="Basic residues" evidence="1">
    <location>
        <begin position="384"/>
        <end position="395"/>
    </location>
</feature>
<feature type="transmembrane region" description="Helical" evidence="2">
    <location>
        <begin position="660"/>
        <end position="679"/>
    </location>
</feature>
<comment type="caution">
    <text evidence="3">The sequence shown here is derived from an EMBL/GenBank/DDBJ whole genome shotgun (WGS) entry which is preliminary data.</text>
</comment>
<feature type="region of interest" description="Disordered" evidence="1">
    <location>
        <begin position="1162"/>
        <end position="1260"/>
    </location>
</feature>
<dbReference type="SUPFAM" id="SSF53448">
    <property type="entry name" value="Nucleotide-diphospho-sugar transferases"/>
    <property type="match status" value="1"/>
</dbReference>
<accession>A0A7K3M286</accession>
<feature type="compositionally biased region" description="Basic residues" evidence="1">
    <location>
        <begin position="1233"/>
        <end position="1251"/>
    </location>
</feature>
<feature type="transmembrane region" description="Helical" evidence="2">
    <location>
        <begin position="779"/>
        <end position="797"/>
    </location>
</feature>
<evidence type="ECO:0000313" key="4">
    <source>
        <dbReference type="Proteomes" id="UP000460435"/>
    </source>
</evidence>
<feature type="region of interest" description="Disordered" evidence="1">
    <location>
        <begin position="384"/>
        <end position="403"/>
    </location>
</feature>
<sequence>MATDRYISPPAGSALGGQGAALTGHAPAASESRSHYEDPGYGINDALDAFTGETTDVQPVDPTDLFGHDVTAILVAHNGSRWLPRTLEALGALTHVPGRIFAVDTGSRDETPELLTNALGATAVVTAPRNTGFGAAVARGVQAADEMIASSRRFGGAEAGRTEWIWLLHDDSAPAPDALRRLLETAVRRPDAGVIGPKVLGWRGDRQLLEVGLTISGGGRRHTGLDRREYDQGQHDISRDVLAVGSAGMLIRRDVWDELNGFDPLLSVFRDDIDFGWRANQAGHAVVLSPESVVYHAEAAAHGRRRLGATRHRAHLADRRNALYVLLVNSPALWLPLLFIRILAGGIGRSFGFLFGKQPALAVEELGAVLAVLGRPDRVIRGRARRAQTRRRSHGQLRPLFPPRGQQLRHAGENVLAMLTGSGSGHDVPGSQRRAATGDTDETPETDDTFVLRLLLHPLVLAVTSLVLITLLAIRDVIGGGRLIGGALLPVVSDVSGLWQSYTESWHGVGLGSPTASPPYLAVVAALGWVVRDSGLAVDLLMLGSVPLAGITAYLLLRRLVAGRWLRLWGSVAYALLPATTGALAAGRIGTVVAAVLTPLLVLALYRTLGRPGEPGPFRAAWSAGLILAVIAAFVPLAWIIVILLSVVALATVFRDRASLLRLAVTMAVAPVVLIPWSGSVLSTPMLLVTEAGMPGPGLSDDALEPWSILLQQPGGPGGAPVWIGAGLVLAGWAALFRPERRLVVGTAWAVAGVAVAAGVVVSRLPVTGPTLQTPVSGWPGYPTVLIGGALIVAAVVAGEGAREWLSKSRFGWRQPFVALATVAAMLVPVVGTVWWVARGADDPLERRDPRVLPAYISDEAEQLERVRTLVLNRADDGRVTYALLRASGPRMGDAETGPPPEMYGPLDEVVSDIVSGRGGADGARLAEFAAKYVYLTAPYDRELADTLDTVPGLVRASAPEGAAMWRVDQPVGRIWIAQPEPGEGEAAVVPEDDEVVVASDEIDARGTIPAGADGRLLVLSELADEGWSATLDGSPLEPTLYDGWAQAFALGPEGGDLELTHQGTRRAGVLLVQLGTVVLAIVLALPGMRRERGAVEHASELDPEDPTSPNLPTVPAEPGPGPRQVPAYSQPAVTVPGTPQYPYEPAELPTRSVPVAETAPQYAQPPLSEPVAARPKEPSIEPPQGQNTAPAAVEPAPEQPGEGTGRRYRGRRAARRDDEDELSTSTDGGTYRGRRAAGRRSGKGGGRRAKGGGDEEGTS</sequence>
<feature type="transmembrane region" description="Helical" evidence="2">
    <location>
        <begin position="744"/>
        <end position="767"/>
    </location>
</feature>
<dbReference type="Pfam" id="PF13641">
    <property type="entry name" value="Glyco_tranf_2_3"/>
    <property type="match status" value="1"/>
</dbReference>
<dbReference type="Proteomes" id="UP000460435">
    <property type="component" value="Unassembled WGS sequence"/>
</dbReference>
<feature type="transmembrane region" description="Helical" evidence="2">
    <location>
        <begin position="817"/>
        <end position="838"/>
    </location>
</feature>
<name>A0A7K3M286_9ACTN</name>
<dbReference type="CDD" id="cd04186">
    <property type="entry name" value="GT_2_like_c"/>
    <property type="match status" value="1"/>
</dbReference>
<feature type="compositionally biased region" description="Low complexity" evidence="1">
    <location>
        <begin position="1190"/>
        <end position="1202"/>
    </location>
</feature>
<feature type="transmembrane region" description="Helical" evidence="2">
    <location>
        <begin position="626"/>
        <end position="653"/>
    </location>
</feature>
<keyword evidence="2" id="KW-0812">Transmembrane</keyword>
<proteinExistence type="predicted"/>
<dbReference type="PANTHER" id="PTHR43685">
    <property type="entry name" value="GLYCOSYLTRANSFERASE"/>
    <property type="match status" value="1"/>
</dbReference>
<dbReference type="PANTHER" id="PTHR43685:SF3">
    <property type="entry name" value="SLR2126 PROTEIN"/>
    <property type="match status" value="1"/>
</dbReference>
<protein>
    <submittedName>
        <fullName evidence="3">Glycosyltransferase</fullName>
    </submittedName>
</protein>
<feature type="region of interest" description="Disordered" evidence="1">
    <location>
        <begin position="1095"/>
        <end position="1147"/>
    </location>
</feature>